<proteinExistence type="predicted"/>
<dbReference type="InterPro" id="IPR012337">
    <property type="entry name" value="RNaseH-like_sf"/>
</dbReference>
<dbReference type="Pfam" id="PF00078">
    <property type="entry name" value="RVT_1"/>
    <property type="match status" value="1"/>
</dbReference>
<evidence type="ECO:0000259" key="2">
    <source>
        <dbReference type="PROSITE" id="PS50994"/>
    </source>
</evidence>
<dbReference type="PANTHER" id="PTHR24559:SF427">
    <property type="entry name" value="RNA-DIRECTED DNA POLYMERASE"/>
    <property type="match status" value="1"/>
</dbReference>
<dbReference type="InterPro" id="IPR043128">
    <property type="entry name" value="Rev_trsase/Diguanyl_cyclase"/>
</dbReference>
<dbReference type="EMBL" id="BKCJ010005402">
    <property type="protein sequence ID" value="GEU66544.1"/>
    <property type="molecule type" value="Genomic_DNA"/>
</dbReference>
<feature type="compositionally biased region" description="Basic and acidic residues" evidence="1">
    <location>
        <begin position="299"/>
        <end position="308"/>
    </location>
</feature>
<dbReference type="AlphaFoldDB" id="A0A699GKN6"/>
<dbReference type="InterPro" id="IPR000477">
    <property type="entry name" value="RT_dom"/>
</dbReference>
<dbReference type="GO" id="GO:0015074">
    <property type="term" value="P:DNA integration"/>
    <property type="evidence" value="ECO:0007669"/>
    <property type="project" value="InterPro"/>
</dbReference>
<reference evidence="3" key="1">
    <citation type="journal article" date="2019" name="Sci. Rep.">
        <title>Draft genome of Tanacetum cinerariifolium, the natural source of mosquito coil.</title>
        <authorList>
            <person name="Yamashiro T."/>
            <person name="Shiraishi A."/>
            <person name="Satake H."/>
            <person name="Nakayama K."/>
        </authorList>
    </citation>
    <scope>NUCLEOTIDE SEQUENCE</scope>
</reference>
<dbReference type="InterPro" id="IPR001584">
    <property type="entry name" value="Integrase_cat-core"/>
</dbReference>
<dbReference type="Gene3D" id="3.30.420.10">
    <property type="entry name" value="Ribonuclease H-like superfamily/Ribonuclease H"/>
    <property type="match status" value="1"/>
</dbReference>
<sequence length="809" mass="92617">DDIQVKDQPHADDASPTVESPGYIADSDSMGEDDDEDPDEDPSEEHEPEDDDEDPKEDPNKEPEPEEEDTKEARISVRPQIPMAASTQTLIDAFTAGSPLFPLPPVIPTYDQAPLGHKTTMIRRRDDIPEEDMPPQRRFVFTAVAAARAPREGVGYVRALHASKHRMMTSIEIMYVTRQGTTDAITLEFIQAMIDREIQRNSTYTHDDASQSSGGGLRRHVQPARGSLKKKLTDKYCPKGEIEKLEIELWNLRVDNYISGLPNNIHGNVMSARPKTLDETIELANDFMDQKLHTYAERRNDNKRKADVLSRNNQQHQPHKKTMVMQTGTVELEGKLMSWAEEILTQKPILLREAKDKSEEKRLEDVLIVRNFPEVFPEDLLGITPARQVEFQIDLVPSAAPVARAPYRLAPAEMKELTDQLQEHSNKGFIIPSSSPWGAPVVFMDLMNRVCKPYLDRFMIVFIDDILIYSKNKEEHEEHLKKILEAQTEALKPKNLSAEDVGGMLRKDLQKEKLEPHADGTLCLNNKSWVPCFRDLRTLIMHESHKSKCLTCSKVKAEHQKPSGLLENDPIEKLMKLYMKEVVTRHGVPVSIISDRDGRFTSLFWQALHKALGTRLDMSTAYHPKTNGQSKRTIQTLEDMLRSCAEVGDAQLTGSEIIHEKTEKIIQIKIKIQAARDRQKSYADLKRKPMDFQVGDRVMLKVSPWKGVVRFGKRGKLNPRYIRPFKKCLFDESLVNSLDELRIDNKLHFVEEPVEIMDHKIKQLKRSHIPIIKVRCNSKRGPEFTWEREDQFKKTYPHLFTNTVSSSSN</sequence>
<feature type="compositionally biased region" description="Basic and acidic residues" evidence="1">
    <location>
        <begin position="1"/>
        <end position="13"/>
    </location>
</feature>
<dbReference type="PROSITE" id="PS50994">
    <property type="entry name" value="INTEGRASE"/>
    <property type="match status" value="1"/>
</dbReference>
<feature type="region of interest" description="Disordered" evidence="1">
    <location>
        <begin position="1"/>
        <end position="81"/>
    </location>
</feature>
<evidence type="ECO:0000313" key="3">
    <source>
        <dbReference type="EMBL" id="GEU66544.1"/>
    </source>
</evidence>
<dbReference type="Gene3D" id="3.30.70.270">
    <property type="match status" value="1"/>
</dbReference>
<dbReference type="SUPFAM" id="SSF56672">
    <property type="entry name" value="DNA/RNA polymerases"/>
    <property type="match status" value="1"/>
</dbReference>
<feature type="region of interest" description="Disordered" evidence="1">
    <location>
        <begin position="203"/>
        <end position="225"/>
    </location>
</feature>
<dbReference type="GO" id="GO:0003676">
    <property type="term" value="F:nucleic acid binding"/>
    <property type="evidence" value="ECO:0007669"/>
    <property type="project" value="InterPro"/>
</dbReference>
<dbReference type="PANTHER" id="PTHR24559">
    <property type="entry name" value="TRANSPOSON TY3-I GAG-POL POLYPROTEIN"/>
    <property type="match status" value="1"/>
</dbReference>
<dbReference type="InterPro" id="IPR036397">
    <property type="entry name" value="RNaseH_sf"/>
</dbReference>
<dbReference type="InterPro" id="IPR053134">
    <property type="entry name" value="RNA-dir_DNA_polymerase"/>
</dbReference>
<feature type="compositionally biased region" description="Acidic residues" evidence="1">
    <location>
        <begin position="29"/>
        <end position="56"/>
    </location>
</feature>
<gene>
    <name evidence="3" type="ORF">Tci_038522</name>
</gene>
<comment type="caution">
    <text evidence="3">The sequence shown here is derived from an EMBL/GenBank/DDBJ whole genome shotgun (WGS) entry which is preliminary data.</text>
</comment>
<protein>
    <recommendedName>
        <fullName evidence="2">Integrase catalytic domain-containing protein</fullName>
    </recommendedName>
</protein>
<dbReference type="Gene3D" id="3.10.10.10">
    <property type="entry name" value="HIV Type 1 Reverse Transcriptase, subunit A, domain 1"/>
    <property type="match status" value="1"/>
</dbReference>
<evidence type="ECO:0000256" key="1">
    <source>
        <dbReference type="SAM" id="MobiDB-lite"/>
    </source>
</evidence>
<dbReference type="SUPFAM" id="SSF53098">
    <property type="entry name" value="Ribonuclease H-like"/>
    <property type="match status" value="1"/>
</dbReference>
<feature type="non-terminal residue" evidence="3">
    <location>
        <position position="1"/>
    </location>
</feature>
<feature type="region of interest" description="Disordered" evidence="1">
    <location>
        <begin position="299"/>
        <end position="321"/>
    </location>
</feature>
<dbReference type="InterPro" id="IPR043502">
    <property type="entry name" value="DNA/RNA_pol_sf"/>
</dbReference>
<accession>A0A699GKN6</accession>
<name>A0A699GKN6_TANCI</name>
<feature type="domain" description="Integrase catalytic" evidence="2">
    <location>
        <begin position="574"/>
        <end position="697"/>
    </location>
</feature>
<organism evidence="3">
    <name type="scientific">Tanacetum cinerariifolium</name>
    <name type="common">Dalmatian daisy</name>
    <name type="synonym">Chrysanthemum cinerariifolium</name>
    <dbReference type="NCBI Taxonomy" id="118510"/>
    <lineage>
        <taxon>Eukaryota</taxon>
        <taxon>Viridiplantae</taxon>
        <taxon>Streptophyta</taxon>
        <taxon>Embryophyta</taxon>
        <taxon>Tracheophyta</taxon>
        <taxon>Spermatophyta</taxon>
        <taxon>Magnoliopsida</taxon>
        <taxon>eudicotyledons</taxon>
        <taxon>Gunneridae</taxon>
        <taxon>Pentapetalae</taxon>
        <taxon>asterids</taxon>
        <taxon>campanulids</taxon>
        <taxon>Asterales</taxon>
        <taxon>Asteraceae</taxon>
        <taxon>Asteroideae</taxon>
        <taxon>Anthemideae</taxon>
        <taxon>Anthemidinae</taxon>
        <taxon>Tanacetum</taxon>
    </lineage>
</organism>